<sequence length="130" mass="14828">MTPIYQQVINPGSDKNPPMPKVYIYDKVNQAFISKQETLTLFNVKEPYDQQSLISFVGNVSDKPIKVLSPTVVEAQFPIAEDRYIALYFNMPSESLQTILSVMPDFMGKHEQVLNSLKNNSAITIFQTFY</sequence>
<organism evidence="1 2">
    <name type="scientific">Thalassotalea euphylliae</name>
    <dbReference type="NCBI Taxonomy" id="1655234"/>
    <lineage>
        <taxon>Bacteria</taxon>
        <taxon>Pseudomonadati</taxon>
        <taxon>Pseudomonadota</taxon>
        <taxon>Gammaproteobacteria</taxon>
        <taxon>Alteromonadales</taxon>
        <taxon>Colwelliaceae</taxon>
        <taxon>Thalassotalea</taxon>
    </lineage>
</organism>
<evidence type="ECO:0000313" key="1">
    <source>
        <dbReference type="EMBL" id="REL28602.1"/>
    </source>
</evidence>
<dbReference type="EMBL" id="QUOU01000001">
    <property type="protein sequence ID" value="REL28602.1"/>
    <property type="molecule type" value="Genomic_DNA"/>
</dbReference>
<comment type="caution">
    <text evidence="1">The sequence shown here is derived from an EMBL/GenBank/DDBJ whole genome shotgun (WGS) entry which is preliminary data.</text>
</comment>
<accession>A0A3E0TXH9</accession>
<protein>
    <submittedName>
        <fullName evidence="1">Uncharacterized protein</fullName>
    </submittedName>
</protein>
<gene>
    <name evidence="1" type="ORF">DXX93_19885</name>
</gene>
<reference evidence="1 2" key="1">
    <citation type="submission" date="2018-08" db="EMBL/GenBank/DDBJ databases">
        <title>Thalassotalea euphylliae genome.</title>
        <authorList>
            <person name="Summers S."/>
            <person name="Rice S.A."/>
            <person name="Freckelton M.L."/>
            <person name="Nedved B.T."/>
            <person name="Hadfield M.G."/>
        </authorList>
    </citation>
    <scope>NUCLEOTIDE SEQUENCE [LARGE SCALE GENOMIC DNA]</scope>
    <source>
        <strain evidence="1 2">H1</strain>
    </source>
</reference>
<dbReference type="Proteomes" id="UP000256478">
    <property type="component" value="Unassembled WGS sequence"/>
</dbReference>
<evidence type="ECO:0000313" key="2">
    <source>
        <dbReference type="Proteomes" id="UP000256478"/>
    </source>
</evidence>
<name>A0A3E0TXH9_9GAMM</name>
<dbReference type="AlphaFoldDB" id="A0A3E0TXH9"/>
<proteinExistence type="predicted"/>